<sequence length="564" mass="64254">MLSSNNNGNQWNKFGKKILENNIKNYKEKTRSSERLLRVQRSNDEQFQNISSLRKPCDKFQWNVVDENSPVLILTVKLNFNRSICSLSNINVKVAYAHLCQYLLDRCVNNIKCGKHGRCVNSQTDFKCLCSFPYNGTYCDSVSLKNIQLLIAIPIVILAPILLSEPIRNLLWKVIKRLTPSNTNGKNKKIKQQFEGVINGIRQATFFELEPDEKRTRSIFVSIVSLVFFLILIVERILNIKIEEQSFQTEVIISAMITTVIYGLQLLHSIQNYKDRVRTLYGTDFDNSEIVFLCEKREIIPRSVQYPAFILRYLLGGYIICFHSFLFTIVGGKAIVTHISSFKWILISIASIICVYGLHKIINFLINRLFNSYRLQVQTNVVSSSQDQGNVDSTSQIEIGPSFSPPNQITADSDLPRQTTTGPALQDETSVVSPLQRQTSFIGIISSVFRLLTSFYANILFLPRIDYSCFPPPLQTFDSAHKAFECFIRWELLYTYPLILEFSHSAQPVNTTQDGPVTRETTTTESPSDENHINAPQSYERRASATESSLDEPQQANDLPESST</sequence>
<dbReference type="PROSITE" id="PS00010">
    <property type="entry name" value="ASX_HYDROXYL"/>
    <property type="match status" value="1"/>
</dbReference>
<accession>A0A815AUB2</accession>
<dbReference type="PROSITE" id="PS01186">
    <property type="entry name" value="EGF_2"/>
    <property type="match status" value="1"/>
</dbReference>
<feature type="transmembrane region" description="Helical" evidence="4">
    <location>
        <begin position="310"/>
        <end position="332"/>
    </location>
</feature>
<dbReference type="EMBL" id="CAJNOU010001865">
    <property type="protein sequence ID" value="CAF1261927.1"/>
    <property type="molecule type" value="Genomic_DNA"/>
</dbReference>
<dbReference type="PROSITE" id="PS00022">
    <property type="entry name" value="EGF_1"/>
    <property type="match status" value="1"/>
</dbReference>
<dbReference type="OrthoDB" id="10614522at2759"/>
<keyword evidence="1 2" id="KW-1015">Disulfide bond</keyword>
<keyword evidence="2" id="KW-0245">EGF-like domain</keyword>
<keyword evidence="4" id="KW-1133">Transmembrane helix</keyword>
<dbReference type="PROSITE" id="PS50026">
    <property type="entry name" value="EGF_3"/>
    <property type="match status" value="1"/>
</dbReference>
<feature type="disulfide bond" evidence="2">
    <location>
        <begin position="130"/>
        <end position="139"/>
    </location>
</feature>
<feature type="compositionally biased region" description="Polar residues" evidence="3">
    <location>
        <begin position="509"/>
        <end position="526"/>
    </location>
</feature>
<comment type="caution">
    <text evidence="2">Lacks conserved residue(s) required for the propagation of feature annotation.</text>
</comment>
<dbReference type="Proteomes" id="UP000663889">
    <property type="component" value="Unassembled WGS sequence"/>
</dbReference>
<evidence type="ECO:0000256" key="2">
    <source>
        <dbReference type="PROSITE-ProRule" id="PRU00076"/>
    </source>
</evidence>
<dbReference type="InterPro" id="IPR000152">
    <property type="entry name" value="EGF-type_Asp/Asn_hydroxyl_site"/>
</dbReference>
<protein>
    <recommendedName>
        <fullName evidence="5">EGF-like domain-containing protein</fullName>
    </recommendedName>
</protein>
<feature type="region of interest" description="Disordered" evidence="3">
    <location>
        <begin position="401"/>
        <end position="429"/>
    </location>
</feature>
<dbReference type="GO" id="GO:0034632">
    <property type="term" value="F:retinol transmembrane transporter activity"/>
    <property type="evidence" value="ECO:0007669"/>
    <property type="project" value="InterPro"/>
</dbReference>
<comment type="caution">
    <text evidence="6">The sequence shown here is derived from an EMBL/GenBank/DDBJ whole genome shotgun (WGS) entry which is preliminary data.</text>
</comment>
<evidence type="ECO:0000256" key="1">
    <source>
        <dbReference type="ARBA" id="ARBA00023157"/>
    </source>
</evidence>
<feature type="transmembrane region" description="Helical" evidence="4">
    <location>
        <begin position="219"/>
        <end position="239"/>
    </location>
</feature>
<dbReference type="SUPFAM" id="SSF57196">
    <property type="entry name" value="EGF/Laminin"/>
    <property type="match status" value="1"/>
</dbReference>
<dbReference type="AlphaFoldDB" id="A0A815AUB2"/>
<feature type="region of interest" description="Disordered" evidence="3">
    <location>
        <begin position="509"/>
        <end position="564"/>
    </location>
</feature>
<dbReference type="Proteomes" id="UP000663882">
    <property type="component" value="Unassembled WGS sequence"/>
</dbReference>
<dbReference type="Pfam" id="PF14752">
    <property type="entry name" value="RBP_receptor"/>
    <property type="match status" value="1"/>
</dbReference>
<dbReference type="GO" id="GO:0038023">
    <property type="term" value="F:signaling receptor activity"/>
    <property type="evidence" value="ECO:0007669"/>
    <property type="project" value="InterPro"/>
</dbReference>
<evidence type="ECO:0000313" key="6">
    <source>
        <dbReference type="EMBL" id="CAF1261927.1"/>
    </source>
</evidence>
<gene>
    <name evidence="7" type="ORF">RFH988_LOCUS29155</name>
    <name evidence="6" type="ORF">SEV965_LOCUS24286</name>
</gene>
<name>A0A815AUB2_9BILA</name>
<dbReference type="InterPro" id="IPR026612">
    <property type="entry name" value="STRA6-like"/>
</dbReference>
<feature type="compositionally biased region" description="Polar residues" evidence="3">
    <location>
        <begin position="405"/>
        <end position="429"/>
    </location>
</feature>
<organism evidence="6 8">
    <name type="scientific">Rotaria sordida</name>
    <dbReference type="NCBI Taxonomy" id="392033"/>
    <lineage>
        <taxon>Eukaryota</taxon>
        <taxon>Metazoa</taxon>
        <taxon>Spiralia</taxon>
        <taxon>Gnathifera</taxon>
        <taxon>Rotifera</taxon>
        <taxon>Eurotatoria</taxon>
        <taxon>Bdelloidea</taxon>
        <taxon>Philodinida</taxon>
        <taxon>Philodinidae</taxon>
        <taxon>Rotaria</taxon>
    </lineage>
</organism>
<keyword evidence="4" id="KW-0812">Transmembrane</keyword>
<evidence type="ECO:0000313" key="8">
    <source>
        <dbReference type="Proteomes" id="UP000663889"/>
    </source>
</evidence>
<feature type="transmembrane region" description="Helical" evidence="4">
    <location>
        <begin position="147"/>
        <end position="167"/>
    </location>
</feature>
<dbReference type="Gene3D" id="2.10.25.10">
    <property type="entry name" value="Laminin"/>
    <property type="match status" value="1"/>
</dbReference>
<feature type="transmembrane region" description="Helical" evidence="4">
    <location>
        <begin position="344"/>
        <end position="366"/>
    </location>
</feature>
<evidence type="ECO:0000256" key="4">
    <source>
        <dbReference type="SAM" id="Phobius"/>
    </source>
</evidence>
<feature type="transmembrane region" description="Helical" evidence="4">
    <location>
        <begin position="251"/>
        <end position="270"/>
    </location>
</feature>
<keyword evidence="4" id="KW-0472">Membrane</keyword>
<reference evidence="6" key="1">
    <citation type="submission" date="2021-02" db="EMBL/GenBank/DDBJ databases">
        <authorList>
            <person name="Nowell W R."/>
        </authorList>
    </citation>
    <scope>NUCLEOTIDE SEQUENCE</scope>
</reference>
<proteinExistence type="predicted"/>
<evidence type="ECO:0000313" key="7">
    <source>
        <dbReference type="EMBL" id="CAF1289894.1"/>
    </source>
</evidence>
<dbReference type="EMBL" id="CAJNOO010002692">
    <property type="protein sequence ID" value="CAF1289894.1"/>
    <property type="molecule type" value="Genomic_DNA"/>
</dbReference>
<dbReference type="CDD" id="cd00054">
    <property type="entry name" value="EGF_CA"/>
    <property type="match status" value="1"/>
</dbReference>
<evidence type="ECO:0000259" key="5">
    <source>
        <dbReference type="PROSITE" id="PS50026"/>
    </source>
</evidence>
<feature type="domain" description="EGF-like" evidence="5">
    <location>
        <begin position="103"/>
        <end position="140"/>
    </location>
</feature>
<dbReference type="InterPro" id="IPR000742">
    <property type="entry name" value="EGF"/>
</dbReference>
<feature type="compositionally biased region" description="Polar residues" evidence="3">
    <location>
        <begin position="545"/>
        <end position="564"/>
    </location>
</feature>
<evidence type="ECO:0000256" key="3">
    <source>
        <dbReference type="SAM" id="MobiDB-lite"/>
    </source>
</evidence>